<comment type="caution">
    <text evidence="1">The sequence shown here is derived from an EMBL/GenBank/DDBJ whole genome shotgun (WGS) entry which is preliminary data.</text>
</comment>
<reference evidence="1 2" key="1">
    <citation type="journal article" date="2024" name="Nat. Commun.">
        <title>Phylogenomics reveals the evolutionary origins of lichenization in chlorophyte algae.</title>
        <authorList>
            <person name="Puginier C."/>
            <person name="Libourel C."/>
            <person name="Otte J."/>
            <person name="Skaloud P."/>
            <person name="Haon M."/>
            <person name="Grisel S."/>
            <person name="Petersen M."/>
            <person name="Berrin J.G."/>
            <person name="Delaux P.M."/>
            <person name="Dal Grande F."/>
            <person name="Keller J."/>
        </authorList>
    </citation>
    <scope>NUCLEOTIDE SEQUENCE [LARGE SCALE GENOMIC DNA]</scope>
    <source>
        <strain evidence="1 2">SAG 2043</strain>
    </source>
</reference>
<dbReference type="Proteomes" id="UP001489004">
    <property type="component" value="Unassembled WGS sequence"/>
</dbReference>
<organism evidence="1 2">
    <name type="scientific">[Myrmecia] bisecta</name>
    <dbReference type="NCBI Taxonomy" id="41462"/>
    <lineage>
        <taxon>Eukaryota</taxon>
        <taxon>Viridiplantae</taxon>
        <taxon>Chlorophyta</taxon>
        <taxon>core chlorophytes</taxon>
        <taxon>Trebouxiophyceae</taxon>
        <taxon>Trebouxiales</taxon>
        <taxon>Trebouxiaceae</taxon>
        <taxon>Myrmecia</taxon>
    </lineage>
</organism>
<protein>
    <submittedName>
        <fullName evidence="1">Uncharacterized protein</fullName>
    </submittedName>
</protein>
<accession>A0AAW1QQE4</accession>
<dbReference type="EMBL" id="JALJOR010000002">
    <property type="protein sequence ID" value="KAK9823711.1"/>
    <property type="molecule type" value="Genomic_DNA"/>
</dbReference>
<name>A0AAW1QQE4_9CHLO</name>
<gene>
    <name evidence="1" type="ORF">WJX72_004831</name>
</gene>
<evidence type="ECO:0000313" key="1">
    <source>
        <dbReference type="EMBL" id="KAK9823711.1"/>
    </source>
</evidence>
<evidence type="ECO:0000313" key="2">
    <source>
        <dbReference type="Proteomes" id="UP001489004"/>
    </source>
</evidence>
<proteinExistence type="predicted"/>
<sequence length="178" mass="19523">MARDVCREEATFDPHNVEVNGSGLLELEVEDLMVLKTWCYLSDLPNELTGRALVQALCNELPVPVLLSISKRMPLVELIIARQVFGPARVAQKELGPLLRGTYPSLFVLAPALEDDDELQQLTWDAEQEDSEGACLLPCEAGAVLSQALQPQPQDMNMSLMGAFVAIMCLWAMGCPLP</sequence>
<keyword evidence="2" id="KW-1185">Reference proteome</keyword>
<dbReference type="AlphaFoldDB" id="A0AAW1QQE4"/>